<sequence length="97" mass="10139">AVIAATGLQYALPVARIDSLPDSNRSLVVCDPDGEPLQKGSLPPHAILAFGAEREGVSRELISKSDHCVSIPMSPSVSSLNLATAVSAVLYAWRLGL</sequence>
<dbReference type="SUPFAM" id="SSF75217">
    <property type="entry name" value="alpha/beta knot"/>
    <property type="match status" value="1"/>
</dbReference>
<dbReference type="Gene3D" id="3.40.1280.10">
    <property type="match status" value="1"/>
</dbReference>
<dbReference type="GO" id="GO:0002128">
    <property type="term" value="P:tRNA nucleoside ribose methylation"/>
    <property type="evidence" value="ECO:0007669"/>
    <property type="project" value="TreeGrafter"/>
</dbReference>
<feature type="non-terminal residue" evidence="6">
    <location>
        <position position="1"/>
    </location>
</feature>
<dbReference type="GO" id="GO:0008173">
    <property type="term" value="F:RNA methyltransferase activity"/>
    <property type="evidence" value="ECO:0007669"/>
    <property type="project" value="InterPro"/>
</dbReference>
<dbReference type="EMBL" id="UINC01034537">
    <property type="protein sequence ID" value="SVB25534.1"/>
    <property type="molecule type" value="Genomic_DNA"/>
</dbReference>
<gene>
    <name evidence="6" type="ORF">METZ01_LOCUS178388</name>
</gene>
<dbReference type="InterPro" id="IPR004384">
    <property type="entry name" value="RNA_MeTrfase_TrmJ/LasT"/>
</dbReference>
<keyword evidence="3" id="KW-0808">Transferase</keyword>
<evidence type="ECO:0000259" key="5">
    <source>
        <dbReference type="Pfam" id="PF00588"/>
    </source>
</evidence>
<evidence type="ECO:0000256" key="3">
    <source>
        <dbReference type="ARBA" id="ARBA00022679"/>
    </source>
</evidence>
<name>A0A382CI69_9ZZZZ</name>
<dbReference type="AlphaFoldDB" id="A0A382CI69"/>
<evidence type="ECO:0000256" key="1">
    <source>
        <dbReference type="ARBA" id="ARBA00007228"/>
    </source>
</evidence>
<dbReference type="PANTHER" id="PTHR42786:SF2">
    <property type="entry name" value="TRNA (CYTIDINE_URIDINE-2'-O-)-METHYLTRANSFERASE TRMJ"/>
    <property type="match status" value="1"/>
</dbReference>
<organism evidence="6">
    <name type="scientific">marine metagenome</name>
    <dbReference type="NCBI Taxonomy" id="408172"/>
    <lineage>
        <taxon>unclassified sequences</taxon>
        <taxon>metagenomes</taxon>
        <taxon>ecological metagenomes</taxon>
    </lineage>
</organism>
<dbReference type="InterPro" id="IPR029026">
    <property type="entry name" value="tRNA_m1G_MTases_N"/>
</dbReference>
<dbReference type="InterPro" id="IPR029028">
    <property type="entry name" value="Alpha/beta_knot_MTases"/>
</dbReference>
<dbReference type="GO" id="GO:0005829">
    <property type="term" value="C:cytosol"/>
    <property type="evidence" value="ECO:0007669"/>
    <property type="project" value="TreeGrafter"/>
</dbReference>
<protein>
    <recommendedName>
        <fullName evidence="5">tRNA/rRNA methyltransferase SpoU type domain-containing protein</fullName>
    </recommendedName>
</protein>
<evidence type="ECO:0000313" key="6">
    <source>
        <dbReference type="EMBL" id="SVB25534.1"/>
    </source>
</evidence>
<feature type="domain" description="tRNA/rRNA methyltransferase SpoU type" evidence="5">
    <location>
        <begin position="17"/>
        <end position="91"/>
    </location>
</feature>
<comment type="similarity">
    <text evidence="1">Belongs to the class IV-like SAM-binding methyltransferase superfamily. RNA methyltransferase TrmH family.</text>
</comment>
<evidence type="ECO:0000256" key="2">
    <source>
        <dbReference type="ARBA" id="ARBA00022603"/>
    </source>
</evidence>
<accession>A0A382CI69</accession>
<keyword evidence="4" id="KW-0949">S-adenosyl-L-methionine</keyword>
<dbReference type="InterPro" id="IPR001537">
    <property type="entry name" value="SpoU_MeTrfase"/>
</dbReference>
<reference evidence="6" key="1">
    <citation type="submission" date="2018-05" db="EMBL/GenBank/DDBJ databases">
        <authorList>
            <person name="Lanie J.A."/>
            <person name="Ng W.-L."/>
            <person name="Kazmierczak K.M."/>
            <person name="Andrzejewski T.M."/>
            <person name="Davidsen T.M."/>
            <person name="Wayne K.J."/>
            <person name="Tettelin H."/>
            <person name="Glass J.I."/>
            <person name="Rusch D."/>
            <person name="Podicherti R."/>
            <person name="Tsui H.-C.T."/>
            <person name="Winkler M.E."/>
        </authorList>
    </citation>
    <scope>NUCLEOTIDE SEQUENCE</scope>
</reference>
<evidence type="ECO:0000256" key="4">
    <source>
        <dbReference type="ARBA" id="ARBA00022691"/>
    </source>
</evidence>
<dbReference type="GO" id="GO:0003723">
    <property type="term" value="F:RNA binding"/>
    <property type="evidence" value="ECO:0007669"/>
    <property type="project" value="InterPro"/>
</dbReference>
<dbReference type="PANTHER" id="PTHR42786">
    <property type="entry name" value="TRNA/RRNA METHYLTRANSFERASE"/>
    <property type="match status" value="1"/>
</dbReference>
<proteinExistence type="inferred from homology"/>
<keyword evidence="2" id="KW-0489">Methyltransferase</keyword>
<dbReference type="Pfam" id="PF00588">
    <property type="entry name" value="SpoU_methylase"/>
    <property type="match status" value="1"/>
</dbReference>